<evidence type="ECO:0000313" key="2">
    <source>
        <dbReference type="Proteomes" id="UP001236076"/>
    </source>
</evidence>
<organism evidence="1 2">
    <name type="scientific">Escherichia phage A5-4</name>
    <dbReference type="NCBI Taxonomy" id="2996162"/>
    <lineage>
        <taxon>Viruses</taxon>
        <taxon>Duplodnaviria</taxon>
        <taxon>Heunggongvirae</taxon>
        <taxon>Uroviricota</taxon>
        <taxon>Caudoviricetes</taxon>
        <taxon>Vequintavirinae</taxon>
    </lineage>
</organism>
<protein>
    <submittedName>
        <fullName evidence="1">Uncharacterized protein</fullName>
    </submittedName>
</protein>
<dbReference type="Pfam" id="PF24011">
    <property type="entry name" value="DUF7325"/>
    <property type="match status" value="1"/>
</dbReference>
<evidence type="ECO:0000313" key="1">
    <source>
        <dbReference type="EMBL" id="UZZ64215.1"/>
    </source>
</evidence>
<proteinExistence type="predicted"/>
<gene>
    <name evidence="1" type="ORF">A54_251</name>
</gene>
<sequence>MSIFDGKDYLVGDWIPISATRNIHIYDGIKNLNTTIIYTNSEEDREMQIMSVYGIDDENKIEKGRARIGIDIFDLSGDQSADPVNIDRSRVFAHKEEQFTEELIKDLQMINTLFDNVHEKVKRVYL</sequence>
<accession>A0AAE9TKW1</accession>
<dbReference type="InterPro" id="IPR055749">
    <property type="entry name" value="DUF7325"/>
</dbReference>
<name>A0AAE9TKW1_9CAUD</name>
<reference evidence="1 2" key="1">
    <citation type="submission" date="2022-10" db="EMBL/GenBank/DDBJ databases">
        <authorList>
            <person name="Cortes-Martin A."/>
            <person name="Buttimer C.T.H."/>
            <person name="Hill C."/>
        </authorList>
    </citation>
    <scope>NUCLEOTIDE SEQUENCE [LARGE SCALE GENOMIC DNA]</scope>
</reference>
<dbReference type="EMBL" id="OP744025">
    <property type="protein sequence ID" value="UZZ64215.1"/>
    <property type="molecule type" value="Genomic_DNA"/>
</dbReference>
<keyword evidence="2" id="KW-1185">Reference proteome</keyword>
<dbReference type="Proteomes" id="UP001236076">
    <property type="component" value="Segment"/>
</dbReference>